<evidence type="ECO:0000313" key="3">
    <source>
        <dbReference type="EMBL" id="BAH33195.1"/>
    </source>
</evidence>
<feature type="compositionally biased region" description="Basic residues" evidence="1">
    <location>
        <begin position="250"/>
        <end position="259"/>
    </location>
</feature>
<evidence type="ECO:0000256" key="1">
    <source>
        <dbReference type="SAM" id="MobiDB-lite"/>
    </source>
</evidence>
<dbReference type="InterPro" id="IPR044925">
    <property type="entry name" value="His-Me_finger_sf"/>
</dbReference>
<dbReference type="HOGENOM" id="CLU_1015173_0_0_11"/>
<dbReference type="Proteomes" id="UP000002204">
    <property type="component" value="Chromosome"/>
</dbReference>
<gene>
    <name evidence="3" type="ordered locus">RER_24870</name>
</gene>
<dbReference type="eggNOG" id="ENOG5030IG6">
    <property type="taxonomic scope" value="Bacteria"/>
</dbReference>
<reference evidence="3 4" key="2">
    <citation type="journal article" date="2006" name="Environ. Microbiol.">
        <title>Sequence analysis of three plasmids harboured in Rhodococcus erythropolis strain PR4.</title>
        <authorList>
            <person name="Sekine M."/>
            <person name="Tanikawa S."/>
            <person name="Omata S."/>
            <person name="Saito M."/>
            <person name="Fujisawa T."/>
            <person name="Tsukatani N."/>
            <person name="Tajima T."/>
            <person name="Sekigawa T."/>
            <person name="Kosugi H."/>
            <person name="Matsuo Y."/>
            <person name="Nishiko R."/>
            <person name="Imamura K."/>
            <person name="Ito M."/>
            <person name="Narita H."/>
            <person name="Tago S."/>
            <person name="Fujita N."/>
            <person name="Harayama S."/>
        </authorList>
    </citation>
    <scope>NUCLEOTIDE SEQUENCE [LARGE SCALE GENOMIC DNA]</scope>
    <source>
        <strain evidence="4">PR4 / NBRC 100887</strain>
    </source>
</reference>
<name>C0ZXW0_RHOE4</name>
<feature type="compositionally biased region" description="Basic and acidic residues" evidence="1">
    <location>
        <begin position="264"/>
        <end position="274"/>
    </location>
</feature>
<dbReference type="EMBL" id="AP008957">
    <property type="protein sequence ID" value="BAH33195.1"/>
    <property type="molecule type" value="Genomic_DNA"/>
</dbReference>
<organism evidence="3 4">
    <name type="scientific">Rhodococcus erythropolis (strain PR4 / NBRC 100887)</name>
    <dbReference type="NCBI Taxonomy" id="234621"/>
    <lineage>
        <taxon>Bacteria</taxon>
        <taxon>Bacillati</taxon>
        <taxon>Actinomycetota</taxon>
        <taxon>Actinomycetes</taxon>
        <taxon>Mycobacteriales</taxon>
        <taxon>Nocardiaceae</taxon>
        <taxon>Rhodococcus</taxon>
        <taxon>Rhodococcus erythropolis group</taxon>
    </lineage>
</organism>
<accession>C0ZXW0</accession>
<proteinExistence type="predicted"/>
<evidence type="ECO:0000259" key="2">
    <source>
        <dbReference type="Pfam" id="PF13392"/>
    </source>
</evidence>
<feature type="region of interest" description="Disordered" evidence="1">
    <location>
        <begin position="245"/>
        <end position="274"/>
    </location>
</feature>
<dbReference type="SUPFAM" id="SSF54060">
    <property type="entry name" value="His-Me finger endonucleases"/>
    <property type="match status" value="1"/>
</dbReference>
<dbReference type="KEGG" id="rer:RER_24870"/>
<dbReference type="AlphaFoldDB" id="C0ZXW0"/>
<dbReference type="Gene3D" id="3.90.75.20">
    <property type="match status" value="1"/>
</dbReference>
<reference evidence="4" key="1">
    <citation type="submission" date="2005-03" db="EMBL/GenBank/DDBJ databases">
        <title>Comparison of the complete genome sequences of Rhodococcus erythropolis PR4 and Rhodococcus opacus B4.</title>
        <authorList>
            <person name="Takarada H."/>
            <person name="Sekine M."/>
            <person name="Hosoyama A."/>
            <person name="Yamada R."/>
            <person name="Fujisawa T."/>
            <person name="Omata S."/>
            <person name="Shimizu A."/>
            <person name="Tsukatani N."/>
            <person name="Tanikawa S."/>
            <person name="Fujita N."/>
            <person name="Harayama S."/>
        </authorList>
    </citation>
    <scope>NUCLEOTIDE SEQUENCE [LARGE SCALE GENOMIC DNA]</scope>
    <source>
        <strain evidence="4">PR4 / NBRC 100887</strain>
    </source>
</reference>
<feature type="region of interest" description="Disordered" evidence="1">
    <location>
        <begin position="1"/>
        <end position="23"/>
    </location>
</feature>
<dbReference type="InterPro" id="IPR003615">
    <property type="entry name" value="HNH_nuc"/>
</dbReference>
<protein>
    <recommendedName>
        <fullName evidence="2">HNH nuclease domain-containing protein</fullName>
    </recommendedName>
</protein>
<evidence type="ECO:0000313" key="4">
    <source>
        <dbReference type="Proteomes" id="UP000002204"/>
    </source>
</evidence>
<sequence length="274" mass="30529">MGRIGGLNGRNIEPEDISSRPYDKDESYTILSDGSIILKNGGFARPQKDKKGYLRWQAHLGSRDKFCTEKVHRVVARHFIPNPDAKPQVNHINGDKTDNRVENLEWVTNIENALHAAENSLVDNTSKVMNRLGGQMFAAVLDGYVVRDLSRLNGVSEKTIRRRIYDFSPEPITTLKLGKKRNFFYYDKARGKYRVETTERYKGASFNSEIEASDYIRSFSNPGGFGSDEIGTDGISGKERAKFAGAKGGRISKRGKKKVGVGEAAKHQGRVDGG</sequence>
<feature type="domain" description="HNH nuclease" evidence="2">
    <location>
        <begin position="70"/>
        <end position="113"/>
    </location>
</feature>
<dbReference type="Pfam" id="PF13392">
    <property type="entry name" value="HNH_3"/>
    <property type="match status" value="1"/>
</dbReference>